<proteinExistence type="predicted"/>
<accession>A0A212AQT6</accession>
<dbReference type="AlphaFoldDB" id="A0A212AQT6"/>
<sequence length="70" mass="7840">MTDDMITIGNAMLDRRLAQARQEGAERMRELAAMTAEFAANTCDEEVRDLIGNLADFIRWIPSQHSKGGE</sequence>
<dbReference type="EMBL" id="NIPX01000015">
    <property type="protein sequence ID" value="OWJ83805.1"/>
    <property type="molecule type" value="Genomic_DNA"/>
</dbReference>
<evidence type="ECO:0000313" key="4">
    <source>
        <dbReference type="Proteomes" id="UP000214673"/>
    </source>
</evidence>
<dbReference type="EMBL" id="NIPV01000086">
    <property type="protein sequence ID" value="OWJ73898.1"/>
    <property type="molecule type" value="Genomic_DNA"/>
</dbReference>
<name>A0A212AQT6_9RHOB</name>
<evidence type="ECO:0000313" key="1">
    <source>
        <dbReference type="EMBL" id="OWJ73898.1"/>
    </source>
</evidence>
<gene>
    <name evidence="2" type="ORF">CDV52_09860</name>
    <name evidence="1" type="ORF">CDV53_14305</name>
</gene>
<dbReference type="RefSeq" id="WP_035745036.1">
    <property type="nucleotide sequence ID" value="NZ_JFGS01000017.1"/>
</dbReference>
<reference evidence="3 4" key="1">
    <citation type="submission" date="2016-11" db="EMBL/GenBank/DDBJ databases">
        <title>Comparison of Traditional DNA-DNA Hybridization with In Silico Genomic Analysis.</title>
        <authorList>
            <person name="Nicholson A.C."/>
            <person name="Sammons S."/>
            <person name="Humrighouse B.W."/>
            <person name="Graziano J."/>
            <person name="Lasker B."/>
            <person name="Whitney A.M."/>
            <person name="Mcquiston J.R."/>
        </authorList>
    </citation>
    <scope>NUCLEOTIDE SEQUENCE [LARGE SCALE GENOMIC DNA]</scope>
    <source>
        <strain evidence="1 4">H1892</strain>
        <strain evidence="2 3">H2381</strain>
    </source>
</reference>
<dbReference type="Proteomes" id="UP000214673">
    <property type="component" value="Unassembled WGS sequence"/>
</dbReference>
<dbReference type="Proteomes" id="UP000196640">
    <property type="component" value="Unassembled WGS sequence"/>
</dbReference>
<dbReference type="STRING" id="366616.CG51_05935"/>
<evidence type="ECO:0000313" key="3">
    <source>
        <dbReference type="Proteomes" id="UP000196640"/>
    </source>
</evidence>
<comment type="caution">
    <text evidence="2">The sequence shown here is derived from an EMBL/GenBank/DDBJ whole genome shotgun (WGS) entry which is preliminary data.</text>
</comment>
<organism evidence="2 3">
    <name type="scientific">Haematobacter missouriensis</name>
    <dbReference type="NCBI Taxonomy" id="366616"/>
    <lineage>
        <taxon>Bacteria</taxon>
        <taxon>Pseudomonadati</taxon>
        <taxon>Pseudomonadota</taxon>
        <taxon>Alphaproteobacteria</taxon>
        <taxon>Rhodobacterales</taxon>
        <taxon>Paracoccaceae</taxon>
        <taxon>Haematobacter</taxon>
    </lineage>
</organism>
<keyword evidence="4" id="KW-1185">Reference proteome</keyword>
<evidence type="ECO:0008006" key="5">
    <source>
        <dbReference type="Google" id="ProtNLM"/>
    </source>
</evidence>
<protein>
    <recommendedName>
        <fullName evidence="5">Transcriptional regulator</fullName>
    </recommendedName>
</protein>
<evidence type="ECO:0000313" key="2">
    <source>
        <dbReference type="EMBL" id="OWJ83805.1"/>
    </source>
</evidence>